<evidence type="ECO:0000313" key="1">
    <source>
        <dbReference type="EMBL" id="CAF0911247.1"/>
    </source>
</evidence>
<dbReference type="Proteomes" id="UP000663879">
    <property type="component" value="Unassembled WGS sequence"/>
</dbReference>
<gene>
    <name evidence="1" type="ORF">OXX778_LOCUS11914</name>
</gene>
<reference evidence="1" key="1">
    <citation type="submission" date="2021-02" db="EMBL/GenBank/DDBJ databases">
        <authorList>
            <person name="Nowell W R."/>
        </authorList>
    </citation>
    <scope>NUCLEOTIDE SEQUENCE</scope>
    <source>
        <strain evidence="1">Ploen Becks lab</strain>
    </source>
</reference>
<evidence type="ECO:0000313" key="2">
    <source>
        <dbReference type="Proteomes" id="UP000663879"/>
    </source>
</evidence>
<accession>A0A814ADT8</accession>
<sequence length="237" mass="27543">MISSEKNRRIVNAGSKSEMNSFMQNSKINSQMTIKLLVPDLKFLIADQHFINDLYNCFLNDLLMYVPMQLPPIESEANLDTEYFLANSHINLHAPFDTDLEDDKNFHMCRSAILKCESSSDQEEECCESDNDVSSGKYRKINTKKNSPKQIQKNKKHKNLLCFIFKIDQCHLKALVVHADKKDGLTNYGEFDVKANYFQMCLITSEHFKKEDLIKKQFCLFLRILLKLAKLVNRLCN</sequence>
<organism evidence="1 2">
    <name type="scientific">Brachionus calyciflorus</name>
    <dbReference type="NCBI Taxonomy" id="104777"/>
    <lineage>
        <taxon>Eukaryota</taxon>
        <taxon>Metazoa</taxon>
        <taxon>Spiralia</taxon>
        <taxon>Gnathifera</taxon>
        <taxon>Rotifera</taxon>
        <taxon>Eurotatoria</taxon>
        <taxon>Monogononta</taxon>
        <taxon>Pseudotrocha</taxon>
        <taxon>Ploima</taxon>
        <taxon>Brachionidae</taxon>
        <taxon>Brachionus</taxon>
    </lineage>
</organism>
<protein>
    <submittedName>
        <fullName evidence="1">Uncharacterized protein</fullName>
    </submittedName>
</protein>
<proteinExistence type="predicted"/>
<name>A0A814ADT8_9BILA</name>
<dbReference type="EMBL" id="CAJNOC010002081">
    <property type="protein sequence ID" value="CAF0911247.1"/>
    <property type="molecule type" value="Genomic_DNA"/>
</dbReference>
<dbReference type="OrthoDB" id="10598929at2759"/>
<keyword evidence="2" id="KW-1185">Reference proteome</keyword>
<comment type="caution">
    <text evidence="1">The sequence shown here is derived from an EMBL/GenBank/DDBJ whole genome shotgun (WGS) entry which is preliminary data.</text>
</comment>
<dbReference type="AlphaFoldDB" id="A0A814ADT8"/>